<keyword evidence="3" id="KW-1185">Reference proteome</keyword>
<reference evidence="2" key="1">
    <citation type="journal article" date="2020" name="Stud. Mycol.">
        <title>101 Dothideomycetes genomes: a test case for predicting lifestyles and emergence of pathogens.</title>
        <authorList>
            <person name="Haridas S."/>
            <person name="Albert R."/>
            <person name="Binder M."/>
            <person name="Bloem J."/>
            <person name="Labutti K."/>
            <person name="Salamov A."/>
            <person name="Andreopoulos B."/>
            <person name="Baker S."/>
            <person name="Barry K."/>
            <person name="Bills G."/>
            <person name="Bluhm B."/>
            <person name="Cannon C."/>
            <person name="Castanera R."/>
            <person name="Culley D."/>
            <person name="Daum C."/>
            <person name="Ezra D."/>
            <person name="Gonzalez J."/>
            <person name="Henrissat B."/>
            <person name="Kuo A."/>
            <person name="Liang C."/>
            <person name="Lipzen A."/>
            <person name="Lutzoni F."/>
            <person name="Magnuson J."/>
            <person name="Mondo S."/>
            <person name="Nolan M."/>
            <person name="Ohm R."/>
            <person name="Pangilinan J."/>
            <person name="Park H.-J."/>
            <person name="Ramirez L."/>
            <person name="Alfaro M."/>
            <person name="Sun H."/>
            <person name="Tritt A."/>
            <person name="Yoshinaga Y."/>
            <person name="Zwiers L.-H."/>
            <person name="Turgeon B."/>
            <person name="Goodwin S."/>
            <person name="Spatafora J."/>
            <person name="Crous P."/>
            <person name="Grigoriev I."/>
        </authorList>
    </citation>
    <scope>NUCLEOTIDE SEQUENCE</scope>
    <source>
        <strain evidence="2">ATCC 16933</strain>
    </source>
</reference>
<evidence type="ECO:0000256" key="1">
    <source>
        <dbReference type="SAM" id="MobiDB-lite"/>
    </source>
</evidence>
<feature type="region of interest" description="Disordered" evidence="1">
    <location>
        <begin position="1"/>
        <end position="20"/>
    </location>
</feature>
<accession>A0A6A6NYE0</accession>
<feature type="compositionally biased region" description="Low complexity" evidence="1">
    <location>
        <begin position="112"/>
        <end position="125"/>
    </location>
</feature>
<organism evidence="2 3">
    <name type="scientific">Lineolata rhizophorae</name>
    <dbReference type="NCBI Taxonomy" id="578093"/>
    <lineage>
        <taxon>Eukaryota</taxon>
        <taxon>Fungi</taxon>
        <taxon>Dikarya</taxon>
        <taxon>Ascomycota</taxon>
        <taxon>Pezizomycotina</taxon>
        <taxon>Dothideomycetes</taxon>
        <taxon>Dothideomycetes incertae sedis</taxon>
        <taxon>Lineolatales</taxon>
        <taxon>Lineolataceae</taxon>
        <taxon>Lineolata</taxon>
    </lineage>
</organism>
<gene>
    <name evidence="2" type="ORF">BDY21DRAFT_347637</name>
</gene>
<feature type="region of interest" description="Disordered" evidence="1">
    <location>
        <begin position="52"/>
        <end position="125"/>
    </location>
</feature>
<dbReference type="AlphaFoldDB" id="A0A6A6NYE0"/>
<sequence length="168" mass="17815">MGASCSEGKRKTWYRTPLPGRGNCRSSARRVCALRSGLCRVLSRRWLISAPSGPGSRLCPRKEDGERGRQEKGSREKKSTDQPWNTEPGPAHAGHRKRARGSGDGAHGKPSAACASGRARAGGQREAFRVPLMLVSRPVASRPGWLAAATAASRAPALGLSCLTNSST</sequence>
<evidence type="ECO:0000313" key="3">
    <source>
        <dbReference type="Proteomes" id="UP000799766"/>
    </source>
</evidence>
<name>A0A6A6NYE0_9PEZI</name>
<proteinExistence type="predicted"/>
<dbReference type="Proteomes" id="UP000799766">
    <property type="component" value="Unassembled WGS sequence"/>
</dbReference>
<dbReference type="EMBL" id="MU001683">
    <property type="protein sequence ID" value="KAF2456588.1"/>
    <property type="molecule type" value="Genomic_DNA"/>
</dbReference>
<protein>
    <submittedName>
        <fullName evidence="2">Uncharacterized protein</fullName>
    </submittedName>
</protein>
<feature type="compositionally biased region" description="Basic and acidic residues" evidence="1">
    <location>
        <begin position="60"/>
        <end position="80"/>
    </location>
</feature>
<evidence type="ECO:0000313" key="2">
    <source>
        <dbReference type="EMBL" id="KAF2456588.1"/>
    </source>
</evidence>